<keyword evidence="1" id="KW-1133">Transmembrane helix</keyword>
<dbReference type="AlphaFoldDB" id="A0A937FFB6"/>
<dbReference type="Pfam" id="PF13786">
    <property type="entry name" value="DUF4179"/>
    <property type="match status" value="1"/>
</dbReference>
<sequence>MINENFNNIQIPDGIDSTIENAVLKAVNDKKLRKPKKIKIASIAVSASFAVLFTLGYSNPAFAAKLPIVGSVFESIEKNIYFPGNYSEYSTSVNKSAVSNGIKITMSDILCDGQSLYVTYKVESQTKFNLGDKSLTMDQLMYSAAYEKVSFSNKELDASGVAGLEGKFLDEHTFIGVEKYNLDSLDTSIPDSFDFQVKLSRIGTQDLEKDQLLRGTWAFKVPVKVDKSLNKNIPISDAEANGQKIESISITPFQTMLKTAHSKDDFETIYDKRIYDDKGNELKFDHSSIENGVETSLFATPSKDTKSIRIVIYNGPLKAANSRDPKDLKDIILLDKTVPLN</sequence>
<evidence type="ECO:0000259" key="2">
    <source>
        <dbReference type="Pfam" id="PF13786"/>
    </source>
</evidence>
<gene>
    <name evidence="3" type="ORF">JK634_05480</name>
</gene>
<dbReference type="RefSeq" id="WP_202766634.1">
    <property type="nucleotide sequence ID" value="NZ_JAESWA010000019.1"/>
</dbReference>
<feature type="transmembrane region" description="Helical" evidence="1">
    <location>
        <begin position="40"/>
        <end position="58"/>
    </location>
</feature>
<organism evidence="3 4">
    <name type="scientific">Clostridium paridis</name>
    <dbReference type="NCBI Taxonomy" id="2803863"/>
    <lineage>
        <taxon>Bacteria</taxon>
        <taxon>Bacillati</taxon>
        <taxon>Bacillota</taxon>
        <taxon>Clostridia</taxon>
        <taxon>Eubacteriales</taxon>
        <taxon>Clostridiaceae</taxon>
        <taxon>Clostridium</taxon>
    </lineage>
</organism>
<comment type="caution">
    <text evidence="3">The sequence shown here is derived from an EMBL/GenBank/DDBJ whole genome shotgun (WGS) entry which is preliminary data.</text>
</comment>
<dbReference type="EMBL" id="JAESWA010000019">
    <property type="protein sequence ID" value="MBL4931247.1"/>
    <property type="molecule type" value="Genomic_DNA"/>
</dbReference>
<dbReference type="InterPro" id="IPR025436">
    <property type="entry name" value="DUF4179"/>
</dbReference>
<reference evidence="3" key="1">
    <citation type="submission" date="2021-01" db="EMBL/GenBank/DDBJ databases">
        <title>Genome public.</title>
        <authorList>
            <person name="Liu C."/>
            <person name="Sun Q."/>
        </authorList>
    </citation>
    <scope>NUCLEOTIDE SEQUENCE</scope>
    <source>
        <strain evidence="3">YIM B02565</strain>
    </source>
</reference>
<dbReference type="Gene3D" id="2.60.40.1630">
    <property type="entry name" value="bacillus anthracis domain"/>
    <property type="match status" value="1"/>
</dbReference>
<keyword evidence="4" id="KW-1185">Reference proteome</keyword>
<protein>
    <submittedName>
        <fullName evidence="3">DUF4179 domain-containing protein</fullName>
    </submittedName>
</protein>
<name>A0A937FFB6_9CLOT</name>
<evidence type="ECO:0000313" key="4">
    <source>
        <dbReference type="Proteomes" id="UP000623681"/>
    </source>
</evidence>
<feature type="domain" description="DUF4179" evidence="2">
    <location>
        <begin position="34"/>
        <end position="124"/>
    </location>
</feature>
<accession>A0A937FFB6</accession>
<keyword evidence="1" id="KW-0472">Membrane</keyword>
<keyword evidence="1" id="KW-0812">Transmembrane</keyword>
<evidence type="ECO:0000256" key="1">
    <source>
        <dbReference type="SAM" id="Phobius"/>
    </source>
</evidence>
<proteinExistence type="predicted"/>
<evidence type="ECO:0000313" key="3">
    <source>
        <dbReference type="EMBL" id="MBL4931247.1"/>
    </source>
</evidence>
<dbReference type="Proteomes" id="UP000623681">
    <property type="component" value="Unassembled WGS sequence"/>
</dbReference>